<accession>R4XFN6</accession>
<dbReference type="AlphaFoldDB" id="R4XFN6"/>
<dbReference type="VEuPathDB" id="FungiDB:TAPDE_004952"/>
<evidence type="ECO:0000313" key="2">
    <source>
        <dbReference type="EMBL" id="CCG84488.1"/>
    </source>
</evidence>
<proteinExistence type="predicted"/>
<protein>
    <submittedName>
        <fullName evidence="2">Uncharacterized protein</fullName>
    </submittedName>
</protein>
<dbReference type="Proteomes" id="UP000013776">
    <property type="component" value="Unassembled WGS sequence"/>
</dbReference>
<keyword evidence="1" id="KW-0472">Membrane</keyword>
<keyword evidence="3" id="KW-1185">Reference proteome</keyword>
<dbReference type="PANTHER" id="PTHR37849">
    <property type="entry name" value="YALI0E11605P"/>
    <property type="match status" value="1"/>
</dbReference>
<dbReference type="eggNOG" id="ENOG502RABZ">
    <property type="taxonomic scope" value="Eukaryota"/>
</dbReference>
<gene>
    <name evidence="2" type="ORF">TAPDE_004952</name>
</gene>
<comment type="caution">
    <text evidence="2">The sequence shown here is derived from an EMBL/GenBank/DDBJ whole genome shotgun (WGS) entry which is preliminary data.</text>
</comment>
<sequence length="179" mass="19592">MIGRRTLSTARSLRAQAVQPVARETPVVVVTPPPAPPPAPTVVKQSPTVPEIKVKRSIGGFRGGITGFLLGMAVSGTLGYSYLLQEYQNASNLLLSSVEELQASTSRITGYVKRIEDVESSLRKVQKGSATQNDHSTLRKEMHKVYSGLNVEQLDLRSKIVELEKDLAKSLRPNEKRVV</sequence>
<dbReference type="EMBL" id="CAHR02000249">
    <property type="protein sequence ID" value="CCG84488.1"/>
    <property type="molecule type" value="Genomic_DNA"/>
</dbReference>
<evidence type="ECO:0000313" key="3">
    <source>
        <dbReference type="Proteomes" id="UP000013776"/>
    </source>
</evidence>
<keyword evidence="1" id="KW-0812">Transmembrane</keyword>
<dbReference type="PANTHER" id="PTHR37849:SF1">
    <property type="entry name" value="YALI0E11605P"/>
    <property type="match status" value="1"/>
</dbReference>
<feature type="transmembrane region" description="Helical" evidence="1">
    <location>
        <begin position="63"/>
        <end position="83"/>
    </location>
</feature>
<name>R4XFN6_TAPDE</name>
<dbReference type="OrthoDB" id="5331396at2759"/>
<keyword evidence="1" id="KW-1133">Transmembrane helix</keyword>
<evidence type="ECO:0000256" key="1">
    <source>
        <dbReference type="SAM" id="Phobius"/>
    </source>
</evidence>
<organism evidence="2 3">
    <name type="scientific">Taphrina deformans (strain PYCC 5710 / ATCC 11124 / CBS 356.35 / IMI 108563 / JCM 9778 / NBRC 8474)</name>
    <name type="common">Peach leaf curl fungus</name>
    <name type="synonym">Lalaria deformans</name>
    <dbReference type="NCBI Taxonomy" id="1097556"/>
    <lineage>
        <taxon>Eukaryota</taxon>
        <taxon>Fungi</taxon>
        <taxon>Dikarya</taxon>
        <taxon>Ascomycota</taxon>
        <taxon>Taphrinomycotina</taxon>
        <taxon>Taphrinomycetes</taxon>
        <taxon>Taphrinales</taxon>
        <taxon>Taphrinaceae</taxon>
        <taxon>Taphrina</taxon>
    </lineage>
</organism>
<reference evidence="2 3" key="1">
    <citation type="journal article" date="2013" name="MBio">
        <title>Genome sequencing of the plant pathogen Taphrina deformans, the causal agent of peach leaf curl.</title>
        <authorList>
            <person name="Cisse O.H."/>
            <person name="Almeida J.M.G.C.F."/>
            <person name="Fonseca A."/>
            <person name="Kumar A.A."/>
            <person name="Salojaervi J."/>
            <person name="Overmyer K."/>
            <person name="Hauser P.M."/>
            <person name="Pagni M."/>
        </authorList>
    </citation>
    <scope>NUCLEOTIDE SEQUENCE [LARGE SCALE GENOMIC DNA]</scope>
    <source>
        <strain evidence="3">PYCC 5710 / ATCC 11124 / CBS 356.35 / IMI 108563 / JCM 9778 / NBRC 8474</strain>
    </source>
</reference>